<accession>A0ABT5DIP6</accession>
<keyword evidence="3" id="KW-1185">Reference proteome</keyword>
<evidence type="ECO:0000313" key="2">
    <source>
        <dbReference type="EMBL" id="MDC0713534.1"/>
    </source>
</evidence>
<gene>
    <name evidence="2" type="ORF">POL68_34030</name>
</gene>
<protein>
    <submittedName>
        <fullName evidence="2">CARDB domain-containing protein</fullName>
    </submittedName>
</protein>
<evidence type="ECO:0000256" key="1">
    <source>
        <dbReference type="SAM" id="SignalP"/>
    </source>
</evidence>
<dbReference type="RefSeq" id="WP_272143856.1">
    <property type="nucleotide sequence ID" value="NZ_JAQNDM010000002.1"/>
</dbReference>
<comment type="caution">
    <text evidence="2">The sequence shown here is derived from an EMBL/GenBank/DDBJ whole genome shotgun (WGS) entry which is preliminary data.</text>
</comment>
<proteinExistence type="predicted"/>
<dbReference type="InterPro" id="IPR013783">
    <property type="entry name" value="Ig-like_fold"/>
</dbReference>
<feature type="chain" id="PRO_5047530746" evidence="1">
    <location>
        <begin position="23"/>
        <end position="817"/>
    </location>
</feature>
<dbReference type="PROSITE" id="PS51257">
    <property type="entry name" value="PROKAR_LIPOPROTEIN"/>
    <property type="match status" value="1"/>
</dbReference>
<name>A0ABT5DIP6_9BACT</name>
<keyword evidence="1" id="KW-0732">Signal</keyword>
<dbReference type="Gene3D" id="2.60.40.10">
    <property type="entry name" value="Immunoglobulins"/>
    <property type="match status" value="2"/>
</dbReference>
<dbReference type="EMBL" id="JAQNDM010000002">
    <property type="protein sequence ID" value="MDC0713534.1"/>
    <property type="molecule type" value="Genomic_DNA"/>
</dbReference>
<sequence>MQMAKWWLGALAGALVGGTACSASDFDAEPTDGMPEFQLELLSGPSKLGTGWKDPMVVQLCNRGDVPGSTEVGFYLSRDSMIDESDEFLASSETTLVPAGTCRSTIAKAETLRVPEGSYYLGAIADPHDLVREGNERNNRHLGRTVQVDLTPPPAPVLSWLESTGGSSPVPNISAHSEPNAAILLFRGDRCTGMAVANLTSGSSCPYPDGSPEYVVSSYSARAYDLAGNVSGCTSIPVPSGSGYPDTTPPAPPVLVGVDWHYGTPQHELRVTGTAEPRSEVAVFVDVACTGIPAATAFAGTNGSFSAVLAVAATGPGSIRRVYVAARDAALNESSCVQGPTYETPCTPGYGNCDGNPANGCEVDLTADADHCGTCGTTCTGQRNAQGVCVASTCDEACPVGTYDCDGTRANGCESTTACGSATCTVARTKELMITSLAVVEDSTRTALGGAWHFETLMRAMAGGGDPSALVRQWLKTWNTPQTINGLTVSARPRMTTKVLGPWEERSGGASQPLNFAHAPFRLLAIVNRMDLRQPGVQAGEGRFVFGVVDPNGVPLEFTVILEFALPGTTPEAIQRWARDWHELGQLNLGSTEFKTKLQGLTDRFAKAGVLPGRPHGNALNQIRTNEVELGELWEMREFVLTATGLQPTTVKLTVDNGFNNTNVLSSFINTNEEAILAEQHTVPESFSGRRFLGASSKVPEDFFWRAPSVGNEARHKFSLNTCNGCHAGETATEFTHISNRAAGQPAQLSLFLRGGAVQDPVALISRPFDDLGRRAQDLETLVCGTPGGSRLQGSELTFDALLGYPAPSNLPKARVH</sequence>
<reference evidence="2 3" key="1">
    <citation type="submission" date="2022-11" db="EMBL/GenBank/DDBJ databases">
        <title>Minimal conservation of predation-associated metabolite biosynthetic gene clusters underscores biosynthetic potential of Myxococcota including descriptions for ten novel species: Archangium lansinium sp. nov., Myxococcus landrumus sp. nov., Nannocystis bai.</title>
        <authorList>
            <person name="Ahearne A."/>
            <person name="Stevens C."/>
            <person name="Dowd S."/>
        </authorList>
    </citation>
    <scope>NUCLEOTIDE SEQUENCE [LARGE SCALE GENOMIC DNA]</scope>
    <source>
        <strain evidence="2 3">NCWAL01</strain>
    </source>
</reference>
<organism evidence="2 3">
    <name type="scientific">Stigmatella ashevillensis</name>
    <dbReference type="NCBI Taxonomy" id="2995309"/>
    <lineage>
        <taxon>Bacteria</taxon>
        <taxon>Pseudomonadati</taxon>
        <taxon>Myxococcota</taxon>
        <taxon>Myxococcia</taxon>
        <taxon>Myxococcales</taxon>
        <taxon>Cystobacterineae</taxon>
        <taxon>Archangiaceae</taxon>
        <taxon>Stigmatella</taxon>
    </lineage>
</organism>
<evidence type="ECO:0000313" key="3">
    <source>
        <dbReference type="Proteomes" id="UP001221838"/>
    </source>
</evidence>
<feature type="signal peptide" evidence="1">
    <location>
        <begin position="1"/>
        <end position="22"/>
    </location>
</feature>
<dbReference type="Proteomes" id="UP001221838">
    <property type="component" value="Unassembled WGS sequence"/>
</dbReference>